<dbReference type="InterPro" id="IPR011008">
    <property type="entry name" value="Dimeric_a/b-barrel"/>
</dbReference>
<dbReference type="Gene3D" id="3.30.70.100">
    <property type="match status" value="1"/>
</dbReference>
<evidence type="ECO:0008006" key="3">
    <source>
        <dbReference type="Google" id="ProtNLM"/>
    </source>
</evidence>
<keyword evidence="2" id="KW-1185">Reference proteome</keyword>
<dbReference type="Proteomes" id="UP000053328">
    <property type="component" value="Unassembled WGS sequence"/>
</dbReference>
<dbReference type="RefSeq" id="XP_016232510.1">
    <property type="nucleotide sequence ID" value="XM_016383887.1"/>
</dbReference>
<gene>
    <name evidence="1" type="ORF">PV08_09571</name>
</gene>
<dbReference type="VEuPathDB" id="FungiDB:PV08_09571"/>
<protein>
    <recommendedName>
        <fullName evidence="3">EthD domain-containing protein</fullName>
    </recommendedName>
</protein>
<dbReference type="AlphaFoldDB" id="A0A0D2BM74"/>
<reference evidence="1 2" key="1">
    <citation type="submission" date="2015-01" db="EMBL/GenBank/DDBJ databases">
        <title>The Genome Sequence of Exophiala spinifera CBS89968.</title>
        <authorList>
            <consortium name="The Broad Institute Genomics Platform"/>
            <person name="Cuomo C."/>
            <person name="de Hoog S."/>
            <person name="Gorbushina A."/>
            <person name="Stielow B."/>
            <person name="Teixiera M."/>
            <person name="Abouelleil A."/>
            <person name="Chapman S.B."/>
            <person name="Priest M."/>
            <person name="Young S.K."/>
            <person name="Wortman J."/>
            <person name="Nusbaum C."/>
            <person name="Birren B."/>
        </authorList>
    </citation>
    <scope>NUCLEOTIDE SEQUENCE [LARGE SCALE GENOMIC DNA]</scope>
    <source>
        <strain evidence="1 2">CBS 89968</strain>
    </source>
</reference>
<evidence type="ECO:0000313" key="2">
    <source>
        <dbReference type="Proteomes" id="UP000053328"/>
    </source>
</evidence>
<dbReference type="GeneID" id="27336654"/>
<dbReference type="HOGENOM" id="CLU_073903_2_0_1"/>
<dbReference type="SUPFAM" id="SSF54909">
    <property type="entry name" value="Dimeric alpha+beta barrel"/>
    <property type="match status" value="1"/>
</dbReference>
<organism evidence="1 2">
    <name type="scientific">Exophiala spinifera</name>
    <dbReference type="NCBI Taxonomy" id="91928"/>
    <lineage>
        <taxon>Eukaryota</taxon>
        <taxon>Fungi</taxon>
        <taxon>Dikarya</taxon>
        <taxon>Ascomycota</taxon>
        <taxon>Pezizomycotina</taxon>
        <taxon>Eurotiomycetes</taxon>
        <taxon>Chaetothyriomycetidae</taxon>
        <taxon>Chaetothyriales</taxon>
        <taxon>Herpotrichiellaceae</taxon>
        <taxon>Exophiala</taxon>
    </lineage>
</organism>
<sequence>MPSQYLLEVNSRPQPSSGVDDKLWIKWYTEEHLPDLVNSHTSTRAAFYQESHDFAGAPKDRHPRSFLALYQTDFEEPLKSKNYLEKVRSSSSMWPAQKPTSEIGDFDGRNYRLIQEYDPNKIGDSAPPYLLTVEMEPTPENEEDFDRWYREEHLDLLSRLPGYRRSLRYVLGPKMPITEGDPSRYLTIHEVDDVHAFDGKEAEAANATAWTAKHIGEAKVFIPRMWRKITELGF</sequence>
<accession>A0A0D2BM74</accession>
<dbReference type="EMBL" id="KN847498">
    <property type="protein sequence ID" value="KIW12294.1"/>
    <property type="molecule type" value="Genomic_DNA"/>
</dbReference>
<evidence type="ECO:0000313" key="1">
    <source>
        <dbReference type="EMBL" id="KIW12294.1"/>
    </source>
</evidence>
<name>A0A0D2BM74_9EURO</name>
<dbReference type="OrthoDB" id="2851338at2759"/>
<proteinExistence type="predicted"/>